<feature type="transmembrane region" description="Helical" evidence="4">
    <location>
        <begin position="130"/>
        <end position="146"/>
    </location>
</feature>
<proteinExistence type="inferred from homology"/>
<evidence type="ECO:0000313" key="5">
    <source>
        <dbReference type="EMBL" id="KAK6733370.1"/>
    </source>
</evidence>
<keyword evidence="4" id="KW-0472">Membrane</keyword>
<feature type="transmembrane region" description="Helical" evidence="4">
    <location>
        <begin position="273"/>
        <end position="298"/>
    </location>
</feature>
<reference evidence="5 6" key="1">
    <citation type="submission" date="2023-08" db="EMBL/GenBank/DDBJ databases">
        <title>A Necator americanus chromosomal reference genome.</title>
        <authorList>
            <person name="Ilik V."/>
            <person name="Petrzelkova K.J."/>
            <person name="Pardy F."/>
            <person name="Fuh T."/>
            <person name="Niatou-Singa F.S."/>
            <person name="Gouil Q."/>
            <person name="Baker L."/>
            <person name="Ritchie M.E."/>
            <person name="Jex A.R."/>
            <person name="Gazzola D."/>
            <person name="Li H."/>
            <person name="Toshio Fujiwara R."/>
            <person name="Zhan B."/>
            <person name="Aroian R.V."/>
            <person name="Pafco B."/>
            <person name="Schwarz E.M."/>
        </authorList>
    </citation>
    <scope>NUCLEOTIDE SEQUENCE [LARGE SCALE GENOMIC DNA]</scope>
    <source>
        <strain evidence="5 6">Aroian</strain>
        <tissue evidence="5">Whole animal</tissue>
    </source>
</reference>
<keyword evidence="6" id="KW-1185">Reference proteome</keyword>
<evidence type="ECO:0000256" key="1">
    <source>
        <dbReference type="ARBA" id="ARBA00005655"/>
    </source>
</evidence>
<protein>
    <recommendedName>
        <fullName evidence="7">Luc7-like protein 3</fullName>
    </recommendedName>
</protein>
<keyword evidence="4" id="KW-1133">Transmembrane helix</keyword>
<sequence length="688" mass="80463">MRSPILTPTFLPVSPMLYSRKKNDVTARASALSVPPILYHLQSTTLQPECFQKETSSRDFADGALYFSSYFTLTTTPFRTDDHKGFLFKKLPSAEDAFGHNWLPCILMQWYLVAPVLFWIQRVLTDKDKLFFTGISVASMVMYLFSRNMVAAYWLHSRLWQFCGGVMAALYLPRDYELEQSPEKEALLSTQEKSTISGNTDKLRGDRSDVSTSWPDYIRTCLRHPVFFLPLLIPMVWFRFPTFDLRLYITAAGSLLLYAGQKGESFSFLTNRVTIFLGNISYPLYLAQWPIHCIAIYYSDITAIFIDVGLCISLIVASFFYFQVSKVYRSMSSTATAGFYVVIVVITIVLSMKEDLSVRALVPVAMSARNAMAAMLDELMGPKRNVELGKDTKVTFDDPDICKYYIVGFCPHDMFVNTKADLGACPRVHDDNLRLEYPKSDKFEKLGFEREFLKFLSRLDEDNQRRIRKNLEKLKANEENGQKKEDLRKLRDEQEMARIDGEIKACMAEAEKAGEEGLVTKCQELVEKIEQLEKQKAAVEERVNSNTALPPPIDESAIKVMEVCEVCGSMLIKNDAQCRVEEHLSGKMHMGFSKIKVTIEELRERIRKRDEETEKERQKMREEREKRERERRRSRERDRSRDRDRRRRSRSRSRDRDRRRSRSRDRHRRDDRDRRDRDREDRDRRHRR</sequence>
<evidence type="ECO:0000256" key="4">
    <source>
        <dbReference type="SAM" id="Phobius"/>
    </source>
</evidence>
<evidence type="ECO:0008006" key="7">
    <source>
        <dbReference type="Google" id="ProtNLM"/>
    </source>
</evidence>
<keyword evidence="2" id="KW-0175">Coiled coil</keyword>
<evidence type="ECO:0000256" key="3">
    <source>
        <dbReference type="SAM" id="MobiDB-lite"/>
    </source>
</evidence>
<feature type="transmembrane region" description="Helical" evidence="4">
    <location>
        <begin position="221"/>
        <end position="239"/>
    </location>
</feature>
<feature type="compositionally biased region" description="Basic and acidic residues" evidence="3">
    <location>
        <begin position="609"/>
        <end position="643"/>
    </location>
</feature>
<accession>A0ABR1C6H3</accession>
<comment type="caution">
    <text evidence="5">The sequence shown here is derived from an EMBL/GenBank/DDBJ whole genome shotgun (WGS) entry which is preliminary data.</text>
</comment>
<organism evidence="5 6">
    <name type="scientific">Necator americanus</name>
    <name type="common">Human hookworm</name>
    <dbReference type="NCBI Taxonomy" id="51031"/>
    <lineage>
        <taxon>Eukaryota</taxon>
        <taxon>Metazoa</taxon>
        <taxon>Ecdysozoa</taxon>
        <taxon>Nematoda</taxon>
        <taxon>Chromadorea</taxon>
        <taxon>Rhabditida</taxon>
        <taxon>Rhabditina</taxon>
        <taxon>Rhabditomorpha</taxon>
        <taxon>Strongyloidea</taxon>
        <taxon>Ancylostomatidae</taxon>
        <taxon>Bunostominae</taxon>
        <taxon>Necator</taxon>
    </lineage>
</organism>
<evidence type="ECO:0000313" key="6">
    <source>
        <dbReference type="Proteomes" id="UP001303046"/>
    </source>
</evidence>
<feature type="compositionally biased region" description="Basic and acidic residues" evidence="3">
    <location>
        <begin position="668"/>
        <end position="688"/>
    </location>
</feature>
<dbReference type="Proteomes" id="UP001303046">
    <property type="component" value="Unassembled WGS sequence"/>
</dbReference>
<comment type="similarity">
    <text evidence="1">Belongs to the Luc7 family.</text>
</comment>
<dbReference type="InterPro" id="IPR004882">
    <property type="entry name" value="Luc7-rel"/>
</dbReference>
<feature type="region of interest" description="Disordered" evidence="3">
    <location>
        <begin position="609"/>
        <end position="688"/>
    </location>
</feature>
<evidence type="ECO:0000256" key="2">
    <source>
        <dbReference type="SAM" id="Coils"/>
    </source>
</evidence>
<feature type="coiled-coil region" evidence="2">
    <location>
        <begin position="464"/>
        <end position="549"/>
    </location>
</feature>
<dbReference type="PANTHER" id="PTHR12375">
    <property type="entry name" value="RNA-BINDING PROTEIN LUC7-RELATED"/>
    <property type="match status" value="1"/>
</dbReference>
<feature type="transmembrane region" description="Helical" evidence="4">
    <location>
        <begin position="304"/>
        <end position="322"/>
    </location>
</feature>
<gene>
    <name evidence="5" type="primary">Necator_chrII.g5028</name>
    <name evidence="5" type="ORF">RB195_017236</name>
</gene>
<feature type="compositionally biased region" description="Polar residues" evidence="3">
    <location>
        <begin position="188"/>
        <end position="200"/>
    </location>
</feature>
<dbReference type="EMBL" id="JAVFWL010000002">
    <property type="protein sequence ID" value="KAK6733370.1"/>
    <property type="molecule type" value="Genomic_DNA"/>
</dbReference>
<feature type="transmembrane region" description="Helical" evidence="4">
    <location>
        <begin position="101"/>
        <end position="118"/>
    </location>
</feature>
<keyword evidence="4" id="KW-0812">Transmembrane</keyword>
<feature type="region of interest" description="Disordered" evidence="3">
    <location>
        <begin position="185"/>
        <end position="207"/>
    </location>
</feature>
<name>A0ABR1C6H3_NECAM</name>
<feature type="transmembrane region" description="Helical" evidence="4">
    <location>
        <begin position="334"/>
        <end position="352"/>
    </location>
</feature>
<dbReference type="Pfam" id="PF03194">
    <property type="entry name" value="LUC7"/>
    <property type="match status" value="1"/>
</dbReference>
<feature type="transmembrane region" description="Helical" evidence="4">
    <location>
        <begin position="245"/>
        <end position="261"/>
    </location>
</feature>